<dbReference type="AlphaFoldDB" id="A0A0V0GXA4"/>
<organism evidence="2">
    <name type="scientific">Solanum chacoense</name>
    <name type="common">Chaco potato</name>
    <dbReference type="NCBI Taxonomy" id="4108"/>
    <lineage>
        <taxon>Eukaryota</taxon>
        <taxon>Viridiplantae</taxon>
        <taxon>Streptophyta</taxon>
        <taxon>Embryophyta</taxon>
        <taxon>Tracheophyta</taxon>
        <taxon>Spermatophyta</taxon>
        <taxon>Magnoliopsida</taxon>
        <taxon>eudicotyledons</taxon>
        <taxon>Gunneridae</taxon>
        <taxon>Pentapetalae</taxon>
        <taxon>asterids</taxon>
        <taxon>lamiids</taxon>
        <taxon>Solanales</taxon>
        <taxon>Solanaceae</taxon>
        <taxon>Solanoideae</taxon>
        <taxon>Solaneae</taxon>
        <taxon>Solanum</taxon>
    </lineage>
</organism>
<reference evidence="2" key="1">
    <citation type="submission" date="2015-12" db="EMBL/GenBank/DDBJ databases">
        <title>Gene expression during late stages of embryo sac development: a critical building block for successful pollen-pistil interactions.</title>
        <authorList>
            <person name="Liu Y."/>
            <person name="Joly V."/>
            <person name="Sabar M."/>
            <person name="Matton D.P."/>
        </authorList>
    </citation>
    <scope>NUCLEOTIDE SEQUENCE</scope>
</reference>
<feature type="non-terminal residue" evidence="2">
    <location>
        <position position="1"/>
    </location>
</feature>
<proteinExistence type="predicted"/>
<evidence type="ECO:0000313" key="2">
    <source>
        <dbReference type="EMBL" id="JAP12589.1"/>
    </source>
</evidence>
<name>A0A0V0GXA4_SOLCH</name>
<protein>
    <submittedName>
        <fullName evidence="2">Putative ovule protein</fullName>
    </submittedName>
</protein>
<feature type="compositionally biased region" description="Basic and acidic residues" evidence="1">
    <location>
        <begin position="1"/>
        <end position="14"/>
    </location>
</feature>
<evidence type="ECO:0000256" key="1">
    <source>
        <dbReference type="SAM" id="MobiDB-lite"/>
    </source>
</evidence>
<feature type="compositionally biased region" description="Acidic residues" evidence="1">
    <location>
        <begin position="42"/>
        <end position="51"/>
    </location>
</feature>
<dbReference type="EMBL" id="GEDG01029371">
    <property type="protein sequence ID" value="JAP12589.1"/>
    <property type="molecule type" value="Transcribed_RNA"/>
</dbReference>
<accession>A0A0V0GXA4</accession>
<sequence length="93" mass="10633">SAEEKIVESSDPGKKERKNGKKLPAPPAASQRRQRRKTMEEPYLELEEEEEQQKVNPSCNSEKKVTPSNENGETKEYCSAISFLLKKSSFLKF</sequence>
<feature type="region of interest" description="Disordered" evidence="1">
    <location>
        <begin position="1"/>
        <end position="73"/>
    </location>
</feature>
<feature type="compositionally biased region" description="Polar residues" evidence="1">
    <location>
        <begin position="54"/>
        <end position="71"/>
    </location>
</feature>